<gene>
    <name evidence="7" type="ORF">DAPK24_007290</name>
</gene>
<dbReference type="InterPro" id="IPR036864">
    <property type="entry name" value="Zn2-C6_fun-type_DNA-bd_sf"/>
</dbReference>
<dbReference type="InterPro" id="IPR050987">
    <property type="entry name" value="AtrR-like"/>
</dbReference>
<dbReference type="PANTHER" id="PTHR46910:SF3">
    <property type="entry name" value="HALOTOLERANCE PROTEIN 9-RELATED"/>
    <property type="match status" value="1"/>
</dbReference>
<dbReference type="GO" id="GO:0000981">
    <property type="term" value="F:DNA-binding transcription factor activity, RNA polymerase II-specific"/>
    <property type="evidence" value="ECO:0007669"/>
    <property type="project" value="InterPro"/>
</dbReference>
<dbReference type="CDD" id="cd12148">
    <property type="entry name" value="fungal_TF_MHR"/>
    <property type="match status" value="1"/>
</dbReference>
<evidence type="ECO:0000256" key="1">
    <source>
        <dbReference type="ARBA" id="ARBA00004123"/>
    </source>
</evidence>
<protein>
    <recommendedName>
        <fullName evidence="6">Xylanolytic transcriptional activator regulatory domain-containing protein</fullName>
    </recommendedName>
</protein>
<dbReference type="InterPro" id="IPR001138">
    <property type="entry name" value="Zn2Cys6_DnaBD"/>
</dbReference>
<reference evidence="7 8" key="1">
    <citation type="journal article" date="2023" name="Elife">
        <title>Identification of key yeast species and microbe-microbe interactions impacting larval growth of Drosophila in the wild.</title>
        <authorList>
            <person name="Mure A."/>
            <person name="Sugiura Y."/>
            <person name="Maeda R."/>
            <person name="Honda K."/>
            <person name="Sakurai N."/>
            <person name="Takahashi Y."/>
            <person name="Watada M."/>
            <person name="Katoh T."/>
            <person name="Gotoh A."/>
            <person name="Gotoh Y."/>
            <person name="Taniguchi I."/>
            <person name="Nakamura K."/>
            <person name="Hayashi T."/>
            <person name="Katayama T."/>
            <person name="Uemura T."/>
            <person name="Hattori Y."/>
        </authorList>
    </citation>
    <scope>NUCLEOTIDE SEQUENCE [LARGE SCALE GENOMIC DNA]</scope>
    <source>
        <strain evidence="7 8">PK-24</strain>
    </source>
</reference>
<proteinExistence type="predicted"/>
<keyword evidence="2" id="KW-0479">Metal-binding</keyword>
<evidence type="ECO:0000256" key="4">
    <source>
        <dbReference type="ARBA" id="ARBA00023242"/>
    </source>
</evidence>
<dbReference type="CDD" id="cd00067">
    <property type="entry name" value="GAL4"/>
    <property type="match status" value="1"/>
</dbReference>
<dbReference type="Pfam" id="PF04082">
    <property type="entry name" value="Fungal_trans"/>
    <property type="match status" value="1"/>
</dbReference>
<evidence type="ECO:0000256" key="5">
    <source>
        <dbReference type="SAM" id="MobiDB-lite"/>
    </source>
</evidence>
<keyword evidence="8" id="KW-1185">Reference proteome</keyword>
<keyword evidence="4" id="KW-0539">Nucleus</keyword>
<feature type="region of interest" description="Disordered" evidence="5">
    <location>
        <begin position="770"/>
        <end position="807"/>
    </location>
</feature>
<feature type="compositionally biased region" description="Low complexity" evidence="5">
    <location>
        <begin position="775"/>
        <end position="787"/>
    </location>
</feature>
<dbReference type="GO" id="GO:0006351">
    <property type="term" value="P:DNA-templated transcription"/>
    <property type="evidence" value="ECO:0007669"/>
    <property type="project" value="InterPro"/>
</dbReference>
<dbReference type="GO" id="GO:0003677">
    <property type="term" value="F:DNA binding"/>
    <property type="evidence" value="ECO:0007669"/>
    <property type="project" value="UniProtKB-KW"/>
</dbReference>
<dbReference type="EMBL" id="BTGB01000001">
    <property type="protein sequence ID" value="GMM44154.1"/>
    <property type="molecule type" value="Genomic_DNA"/>
</dbReference>
<evidence type="ECO:0000259" key="6">
    <source>
        <dbReference type="Pfam" id="PF04082"/>
    </source>
</evidence>
<feature type="compositionally biased region" description="Polar residues" evidence="5">
    <location>
        <begin position="165"/>
        <end position="174"/>
    </location>
</feature>
<evidence type="ECO:0000256" key="3">
    <source>
        <dbReference type="ARBA" id="ARBA00023125"/>
    </source>
</evidence>
<evidence type="ECO:0000256" key="2">
    <source>
        <dbReference type="ARBA" id="ARBA00022723"/>
    </source>
</evidence>
<evidence type="ECO:0000313" key="7">
    <source>
        <dbReference type="EMBL" id="GMM44154.1"/>
    </source>
</evidence>
<organism evidence="7 8">
    <name type="scientific">Pichia kluyveri</name>
    <name type="common">Yeast</name>
    <dbReference type="NCBI Taxonomy" id="36015"/>
    <lineage>
        <taxon>Eukaryota</taxon>
        <taxon>Fungi</taxon>
        <taxon>Dikarya</taxon>
        <taxon>Ascomycota</taxon>
        <taxon>Saccharomycotina</taxon>
        <taxon>Pichiomycetes</taxon>
        <taxon>Pichiales</taxon>
        <taxon>Pichiaceae</taxon>
        <taxon>Pichia</taxon>
    </lineage>
</organism>
<dbReference type="GO" id="GO:0008270">
    <property type="term" value="F:zinc ion binding"/>
    <property type="evidence" value="ECO:0007669"/>
    <property type="project" value="InterPro"/>
</dbReference>
<dbReference type="InterPro" id="IPR007219">
    <property type="entry name" value="XnlR_reg_dom"/>
</dbReference>
<evidence type="ECO:0000313" key="8">
    <source>
        <dbReference type="Proteomes" id="UP001378960"/>
    </source>
</evidence>
<dbReference type="PANTHER" id="PTHR46910">
    <property type="entry name" value="TRANSCRIPTION FACTOR PDR1"/>
    <property type="match status" value="1"/>
</dbReference>
<feature type="domain" description="Xylanolytic transcriptional activator regulatory" evidence="6">
    <location>
        <begin position="375"/>
        <end position="535"/>
    </location>
</feature>
<accession>A0AAV5QY78</accession>
<sequence>MALNTSLDAGSTQTRQRALYSCDRCKKRKRACKRYNNLTGERCFDNSTQCENCALSGVICQTTITRKKRTFYSVSESSIVQLKCLTKIVKAMFPESDPNSFTDIENIAKLLYVDLPDKEKDYKIIENGKHRDSIKNENILDDNIDIIDDKVEGKEDKINNQTIISPISNEGTSPNINNNNNNNNNNVDSSPIDLSNTPTNNIDSNSLVNLKRIADELGTLRHNKRSKIDEKNINTNKNINLNLNNLSNSNNNSNDDHQISLGGAERLFTALLEVEKKQGHHDKLPMIDQNNVLTSVKSQHQYTPFKPTFTIAGNDIQKYFVLNTIPNDECEIYTNFFFENIDDVHYIFNESKFRKRQNHFFEILNDKSNYYEKLKQENFSNEEICTMYIVWILGRKGYLLNLFVNNREKLNNLNLVSDNIINDHFNAIHLCLSNIFFSNNLSAVKLLYYTSLYHSIIKNRISAYHLISNTCLKLICLGYNREYNVQNLSEEEQEDIRITFWSCFKLHMTNCAILGRLPNISLYECDIKLPKLSNVKEDFLKKIHLASIELIKIMFLILKNREYLTKSKDPWTHQNYLNVLFINDKLLKWDDELDFKIRHYQRPKPQRSQIKLHIQYHYSVICLISPYLIAYALKPTESINSNLDFIKTLCYGINSSVKIVNVILYSSIYQNFNGLLYYDLFYAYNSLMVLLLGYTLIKNSIDCKCNKYNIFTNILQEEFKINLSVILKAVNNIKGLNDRYGSTAIGLMKDASSNITLLLKHFKMNDFMDNDDDGNNNSNNNNNNNNNKSVKNKEKGRKHKSTKKHFKEEQLSTINEHKISGNIPNKFSINNNNLIKSTLLNIDGSISSNSSTISKSDSNSNNPFDNTESTPFEYGSVPLLPSSLPQIPIGSSNNNYNIPNLYSNNYYDENISPISPIMNNNTGLTYNNNLNNSEETQPSLLNQQQNQNQLNIRMVKQNSEIMNSDFNNLSTLDNDFLEIINFMNKDVENTNDSLFWDWNKLFSDKLSQK</sequence>
<name>A0AAV5QY78_PICKL</name>
<dbReference type="SUPFAM" id="SSF57701">
    <property type="entry name" value="Zn2/Cys6 DNA-binding domain"/>
    <property type="match status" value="1"/>
</dbReference>
<keyword evidence="3" id="KW-0238">DNA-binding</keyword>
<comment type="caution">
    <text evidence="7">The sequence shown here is derived from an EMBL/GenBank/DDBJ whole genome shotgun (WGS) entry which is preliminary data.</text>
</comment>
<dbReference type="AlphaFoldDB" id="A0AAV5QY78"/>
<dbReference type="Gene3D" id="4.10.240.10">
    <property type="entry name" value="Zn(2)-C6 fungal-type DNA-binding domain"/>
    <property type="match status" value="1"/>
</dbReference>
<feature type="compositionally biased region" description="Low complexity" evidence="5">
    <location>
        <begin position="849"/>
        <end position="862"/>
    </location>
</feature>
<feature type="compositionally biased region" description="Low complexity" evidence="5">
    <location>
        <begin position="175"/>
        <end position="186"/>
    </location>
</feature>
<comment type="subcellular location">
    <subcellularLocation>
        <location evidence="1">Nucleus</location>
    </subcellularLocation>
</comment>
<feature type="region of interest" description="Disordered" evidence="5">
    <location>
        <begin position="165"/>
        <end position="200"/>
    </location>
</feature>
<feature type="compositionally biased region" description="Polar residues" evidence="5">
    <location>
        <begin position="187"/>
        <end position="200"/>
    </location>
</feature>
<dbReference type="Proteomes" id="UP001378960">
    <property type="component" value="Unassembled WGS sequence"/>
</dbReference>
<feature type="region of interest" description="Disordered" evidence="5">
    <location>
        <begin position="849"/>
        <end position="872"/>
    </location>
</feature>
<feature type="compositionally biased region" description="Basic residues" evidence="5">
    <location>
        <begin position="794"/>
        <end position="805"/>
    </location>
</feature>
<dbReference type="GO" id="GO:0005634">
    <property type="term" value="C:nucleus"/>
    <property type="evidence" value="ECO:0007669"/>
    <property type="project" value="UniProtKB-SubCell"/>
</dbReference>